<evidence type="ECO:0000313" key="10">
    <source>
        <dbReference type="EMBL" id="CAB5022925.1"/>
    </source>
</evidence>
<dbReference type="Pfam" id="PF02604">
    <property type="entry name" value="PhdYeFM_antitox"/>
    <property type="match status" value="1"/>
</dbReference>
<evidence type="ECO:0000313" key="2">
    <source>
        <dbReference type="EMBL" id="CAB4599232.1"/>
    </source>
</evidence>
<organism evidence="2">
    <name type="scientific">freshwater metagenome</name>
    <dbReference type="NCBI Taxonomy" id="449393"/>
    <lineage>
        <taxon>unclassified sequences</taxon>
        <taxon>metagenomes</taxon>
        <taxon>ecological metagenomes</taxon>
    </lineage>
</organism>
<protein>
    <submittedName>
        <fullName evidence="2">Unannotated protein</fullName>
    </submittedName>
</protein>
<dbReference type="EMBL" id="CAEZXC010000003">
    <property type="protein sequence ID" value="CAB4665397.1"/>
    <property type="molecule type" value="Genomic_DNA"/>
</dbReference>
<dbReference type="AlphaFoldDB" id="A0A6J6GD73"/>
<dbReference type="EMBL" id="CAFBOO010000001">
    <property type="protein sequence ID" value="CAB4975086.1"/>
    <property type="molecule type" value="Genomic_DNA"/>
</dbReference>
<proteinExistence type="inferred from homology"/>
<reference evidence="2" key="1">
    <citation type="submission" date="2020-05" db="EMBL/GenBank/DDBJ databases">
        <authorList>
            <person name="Chiriac C."/>
            <person name="Salcher M."/>
            <person name="Ghai R."/>
            <person name="Kavagutti S V."/>
        </authorList>
    </citation>
    <scope>NUCLEOTIDE SEQUENCE</scope>
</reference>
<sequence length="80" mass="8990">MKTSPLTDARRDLPSLIDKAEKEPILITRNGEEAAILISPLFYEKALDAMEELEDIAAYDTAKARKESSVIWAATKRKIK</sequence>
<dbReference type="PANTHER" id="PTHR33713:SF10">
    <property type="entry name" value="ANTITOXIN YAFN"/>
    <property type="match status" value="1"/>
</dbReference>
<evidence type="ECO:0000313" key="6">
    <source>
        <dbReference type="EMBL" id="CAB4806489.1"/>
    </source>
</evidence>
<evidence type="ECO:0000313" key="3">
    <source>
        <dbReference type="EMBL" id="CAB4665397.1"/>
    </source>
</evidence>
<dbReference type="PANTHER" id="PTHR33713">
    <property type="entry name" value="ANTITOXIN YAFN-RELATED"/>
    <property type="match status" value="1"/>
</dbReference>
<accession>A0A6J6GD73</accession>
<dbReference type="EMBL" id="CAFAAN010000008">
    <property type="protein sequence ID" value="CAB4806489.1"/>
    <property type="molecule type" value="Genomic_DNA"/>
</dbReference>
<dbReference type="EMBL" id="CAFBNM010000009">
    <property type="protein sequence ID" value="CAB4958155.1"/>
    <property type="molecule type" value="Genomic_DNA"/>
</dbReference>
<name>A0A6J6GD73_9ZZZZ</name>
<evidence type="ECO:0000313" key="11">
    <source>
        <dbReference type="EMBL" id="CAB5074997.1"/>
    </source>
</evidence>
<comment type="similarity">
    <text evidence="1">Belongs to the phD/YefM antitoxin family.</text>
</comment>
<dbReference type="EMBL" id="CAFAZW010000008">
    <property type="protein sequence ID" value="CAB4841991.1"/>
    <property type="molecule type" value="Genomic_DNA"/>
</dbReference>
<dbReference type="EMBL" id="CAEZYT010000002">
    <property type="protein sequence ID" value="CAB4727315.1"/>
    <property type="molecule type" value="Genomic_DNA"/>
</dbReference>
<dbReference type="EMBL" id="CAFBPO010000010">
    <property type="protein sequence ID" value="CAB5022925.1"/>
    <property type="molecule type" value="Genomic_DNA"/>
</dbReference>
<dbReference type="EMBL" id="CAEZUM010000028">
    <property type="protein sequence ID" value="CAB4599232.1"/>
    <property type="molecule type" value="Genomic_DNA"/>
</dbReference>
<evidence type="ECO:0000313" key="8">
    <source>
        <dbReference type="EMBL" id="CAB4958155.1"/>
    </source>
</evidence>
<evidence type="ECO:0000313" key="9">
    <source>
        <dbReference type="EMBL" id="CAB4975086.1"/>
    </source>
</evidence>
<dbReference type="InterPro" id="IPR036165">
    <property type="entry name" value="YefM-like_sf"/>
</dbReference>
<evidence type="ECO:0000256" key="1">
    <source>
        <dbReference type="ARBA" id="ARBA00009981"/>
    </source>
</evidence>
<evidence type="ECO:0000313" key="4">
    <source>
        <dbReference type="EMBL" id="CAB4727315.1"/>
    </source>
</evidence>
<dbReference type="InterPro" id="IPR051405">
    <property type="entry name" value="phD/YefM_antitoxin"/>
</dbReference>
<dbReference type="EMBL" id="CAEZZH010000007">
    <property type="protein sequence ID" value="CAB4755762.1"/>
    <property type="molecule type" value="Genomic_DNA"/>
</dbReference>
<evidence type="ECO:0000313" key="5">
    <source>
        <dbReference type="EMBL" id="CAB4755762.1"/>
    </source>
</evidence>
<dbReference type="Gene3D" id="3.40.1620.10">
    <property type="entry name" value="YefM-like domain"/>
    <property type="match status" value="1"/>
</dbReference>
<dbReference type="EMBL" id="CAFBQY010000013">
    <property type="protein sequence ID" value="CAB5074997.1"/>
    <property type="molecule type" value="Genomic_DNA"/>
</dbReference>
<dbReference type="NCBIfam" id="TIGR01552">
    <property type="entry name" value="phd_fam"/>
    <property type="match status" value="1"/>
</dbReference>
<dbReference type="SUPFAM" id="SSF143120">
    <property type="entry name" value="YefM-like"/>
    <property type="match status" value="1"/>
</dbReference>
<gene>
    <name evidence="2" type="ORF">UFOPK1824_00578</name>
    <name evidence="3" type="ORF">UFOPK2340_00093</name>
    <name evidence="4" type="ORF">UFOPK2772_00083</name>
    <name evidence="5" type="ORF">UFOPK2850_00752</name>
    <name evidence="6" type="ORF">UFOPK3027_01006</name>
    <name evidence="7" type="ORF">UFOPK3256_00732</name>
    <name evidence="8" type="ORF">UFOPK3827_01046</name>
    <name evidence="9" type="ORF">UFOPK3982_00036</name>
    <name evidence="10" type="ORF">UFOPK4120_00968</name>
    <name evidence="11" type="ORF">UFOPK4404_01142</name>
</gene>
<dbReference type="InterPro" id="IPR006442">
    <property type="entry name" value="Antitoxin_Phd/YefM"/>
</dbReference>
<evidence type="ECO:0000313" key="7">
    <source>
        <dbReference type="EMBL" id="CAB4841991.1"/>
    </source>
</evidence>